<comment type="caution">
    <text evidence="2">The sequence shown here is derived from an EMBL/GenBank/DDBJ whole genome shotgun (WGS) entry which is preliminary data.</text>
</comment>
<dbReference type="InterPro" id="IPR029063">
    <property type="entry name" value="SAM-dependent_MTases_sf"/>
</dbReference>
<evidence type="ECO:0000259" key="1">
    <source>
        <dbReference type="Pfam" id="PF08241"/>
    </source>
</evidence>
<dbReference type="Proteomes" id="UP001595898">
    <property type="component" value="Unassembled WGS sequence"/>
</dbReference>
<accession>A0ABD5PQJ5</accession>
<dbReference type="NCBIfam" id="TIGR03587">
    <property type="entry name" value="Pse_Me-ase"/>
    <property type="match status" value="1"/>
</dbReference>
<gene>
    <name evidence="2" type="ORF">ACFO5R_09805</name>
</gene>
<dbReference type="Pfam" id="PF08241">
    <property type="entry name" value="Methyltransf_11"/>
    <property type="match status" value="1"/>
</dbReference>
<evidence type="ECO:0000313" key="3">
    <source>
        <dbReference type="Proteomes" id="UP001595898"/>
    </source>
</evidence>
<dbReference type="GO" id="GO:0008168">
    <property type="term" value="F:methyltransferase activity"/>
    <property type="evidence" value="ECO:0007669"/>
    <property type="project" value="UniProtKB-KW"/>
</dbReference>
<sequence>MTNRSKQYRYWNGEFGRRYWERHPTTVDGFDDLRTEQWGPGETQSEVMRRFVADIDRESDVLEVGCATGIQLEILSRLGFEDLFGVDFHRWALERAQRDRPALSPIEATATALPFRDGQFDLVFTNETLITVPPAKIDRVMAEIVRCSNEWIWGLEFHADEYTEIEWRGEDDLLWKTDFCERYLENHDLELVDAEVIEYRENDDLDGAFLLRKRDAT</sequence>
<dbReference type="InterPro" id="IPR020027">
    <property type="entry name" value="Pseudamin_synth-assoc_MeTrfase"/>
</dbReference>
<dbReference type="InterPro" id="IPR013216">
    <property type="entry name" value="Methyltransf_11"/>
</dbReference>
<evidence type="ECO:0000313" key="2">
    <source>
        <dbReference type="EMBL" id="MFC4542221.1"/>
    </source>
</evidence>
<dbReference type="RefSeq" id="WP_250141621.1">
    <property type="nucleotide sequence ID" value="NZ_JALIQP010000004.1"/>
</dbReference>
<keyword evidence="2" id="KW-0489">Methyltransferase</keyword>
<dbReference type="EMBL" id="JBHSFA010000005">
    <property type="protein sequence ID" value="MFC4542221.1"/>
    <property type="molecule type" value="Genomic_DNA"/>
</dbReference>
<dbReference type="AlphaFoldDB" id="A0ABD5PQJ5"/>
<keyword evidence="2" id="KW-0808">Transferase</keyword>
<proteinExistence type="predicted"/>
<reference evidence="2 3" key="1">
    <citation type="journal article" date="2019" name="Int. J. Syst. Evol. Microbiol.">
        <title>The Global Catalogue of Microorganisms (GCM) 10K type strain sequencing project: providing services to taxonomists for standard genome sequencing and annotation.</title>
        <authorList>
            <consortium name="The Broad Institute Genomics Platform"/>
            <consortium name="The Broad Institute Genome Sequencing Center for Infectious Disease"/>
            <person name="Wu L."/>
            <person name="Ma J."/>
        </authorList>
    </citation>
    <scope>NUCLEOTIDE SEQUENCE [LARGE SCALE GENOMIC DNA]</scope>
    <source>
        <strain evidence="2 3">WLHS5</strain>
    </source>
</reference>
<organism evidence="2 3">
    <name type="scientific">Halosolutus amylolyticus</name>
    <dbReference type="NCBI Taxonomy" id="2932267"/>
    <lineage>
        <taxon>Archaea</taxon>
        <taxon>Methanobacteriati</taxon>
        <taxon>Methanobacteriota</taxon>
        <taxon>Stenosarchaea group</taxon>
        <taxon>Halobacteria</taxon>
        <taxon>Halobacteriales</taxon>
        <taxon>Natrialbaceae</taxon>
        <taxon>Halosolutus</taxon>
    </lineage>
</organism>
<dbReference type="SUPFAM" id="SSF53335">
    <property type="entry name" value="S-adenosyl-L-methionine-dependent methyltransferases"/>
    <property type="match status" value="1"/>
</dbReference>
<keyword evidence="3" id="KW-1185">Reference proteome</keyword>
<dbReference type="GO" id="GO:0032259">
    <property type="term" value="P:methylation"/>
    <property type="evidence" value="ECO:0007669"/>
    <property type="project" value="UniProtKB-KW"/>
</dbReference>
<name>A0ABD5PQJ5_9EURY</name>
<protein>
    <submittedName>
        <fullName evidence="2">Pseudaminic acid biosynthesis-associated methylase</fullName>
    </submittedName>
</protein>
<dbReference type="Gene3D" id="3.40.50.150">
    <property type="entry name" value="Vaccinia Virus protein VP39"/>
    <property type="match status" value="1"/>
</dbReference>
<dbReference type="CDD" id="cd02440">
    <property type="entry name" value="AdoMet_MTases"/>
    <property type="match status" value="1"/>
</dbReference>
<feature type="domain" description="Methyltransferase type 11" evidence="1">
    <location>
        <begin position="62"/>
        <end position="147"/>
    </location>
</feature>